<dbReference type="AlphaFoldDB" id="A0A1F5G1R7"/>
<reference evidence="1 2" key="1">
    <citation type="journal article" date="2016" name="Nat. Commun.">
        <title>Thousands of microbial genomes shed light on interconnected biogeochemical processes in an aquifer system.</title>
        <authorList>
            <person name="Anantharaman K."/>
            <person name="Brown C.T."/>
            <person name="Hug L.A."/>
            <person name="Sharon I."/>
            <person name="Castelle C.J."/>
            <person name="Probst A.J."/>
            <person name="Thomas B.C."/>
            <person name="Singh A."/>
            <person name="Wilkins M.J."/>
            <person name="Karaoz U."/>
            <person name="Brodie E.L."/>
            <person name="Williams K.H."/>
            <person name="Hubbard S.S."/>
            <person name="Banfield J.F."/>
        </authorList>
    </citation>
    <scope>NUCLEOTIDE SEQUENCE [LARGE SCALE GENOMIC DNA]</scope>
</reference>
<organism evidence="1 2">
    <name type="scientific">Candidatus Curtissbacteria bacterium RBG_16_39_7</name>
    <dbReference type="NCBI Taxonomy" id="1797707"/>
    <lineage>
        <taxon>Bacteria</taxon>
        <taxon>Candidatus Curtissiibacteriota</taxon>
    </lineage>
</organism>
<accession>A0A1F5G1R7</accession>
<dbReference type="Proteomes" id="UP000176628">
    <property type="component" value="Unassembled WGS sequence"/>
</dbReference>
<evidence type="ECO:0000313" key="1">
    <source>
        <dbReference type="EMBL" id="OGD85767.1"/>
    </source>
</evidence>
<evidence type="ECO:0000313" key="2">
    <source>
        <dbReference type="Proteomes" id="UP000176628"/>
    </source>
</evidence>
<gene>
    <name evidence="1" type="ORF">A2Z23_02640</name>
</gene>
<dbReference type="EMBL" id="MFAV01000045">
    <property type="protein sequence ID" value="OGD85767.1"/>
    <property type="molecule type" value="Genomic_DNA"/>
</dbReference>
<protein>
    <submittedName>
        <fullName evidence="1">Uncharacterized protein</fullName>
    </submittedName>
</protein>
<sequence length="139" mass="16272">MREIDRLEVREKVLEDEARKDREKFEYASDVIAQHCIVPFSIWVEPNFNMRKVLDGVDYGELPYDEDNEVQKGMFWKEQAEFIAKHEGQTMLCEALEEEPCSQTECPLFVPAGTTNPKHSQHLCREYKIAFATKKKGEE</sequence>
<proteinExistence type="predicted"/>
<comment type="caution">
    <text evidence="1">The sequence shown here is derived from an EMBL/GenBank/DDBJ whole genome shotgun (WGS) entry which is preliminary data.</text>
</comment>
<name>A0A1F5G1R7_9BACT</name>